<dbReference type="AlphaFoldDB" id="A0AAP0PIB7"/>
<reference evidence="1 2" key="1">
    <citation type="submission" date="2024-01" db="EMBL/GenBank/DDBJ databases">
        <title>Genome assemblies of Stephania.</title>
        <authorList>
            <person name="Yang L."/>
        </authorList>
    </citation>
    <scope>NUCLEOTIDE SEQUENCE [LARGE SCALE GENOMIC DNA]</scope>
    <source>
        <strain evidence="1">YNDBR</strain>
        <tissue evidence="1">Leaf</tissue>
    </source>
</reference>
<name>A0AAP0PIB7_9MAGN</name>
<protein>
    <submittedName>
        <fullName evidence="1">Uncharacterized protein</fullName>
    </submittedName>
</protein>
<evidence type="ECO:0000313" key="1">
    <source>
        <dbReference type="EMBL" id="KAK9142270.1"/>
    </source>
</evidence>
<dbReference type="Proteomes" id="UP001420932">
    <property type="component" value="Unassembled WGS sequence"/>
</dbReference>
<comment type="caution">
    <text evidence="1">The sequence shown here is derived from an EMBL/GenBank/DDBJ whole genome shotgun (WGS) entry which is preliminary data.</text>
</comment>
<organism evidence="1 2">
    <name type="scientific">Stephania yunnanensis</name>
    <dbReference type="NCBI Taxonomy" id="152371"/>
    <lineage>
        <taxon>Eukaryota</taxon>
        <taxon>Viridiplantae</taxon>
        <taxon>Streptophyta</taxon>
        <taxon>Embryophyta</taxon>
        <taxon>Tracheophyta</taxon>
        <taxon>Spermatophyta</taxon>
        <taxon>Magnoliopsida</taxon>
        <taxon>Ranunculales</taxon>
        <taxon>Menispermaceae</taxon>
        <taxon>Menispermoideae</taxon>
        <taxon>Cissampelideae</taxon>
        <taxon>Stephania</taxon>
    </lineage>
</organism>
<evidence type="ECO:0000313" key="2">
    <source>
        <dbReference type="Proteomes" id="UP001420932"/>
    </source>
</evidence>
<proteinExistence type="predicted"/>
<sequence>MTCGMTIVGPSSNNGKEPVIDDYLCYGPNFITPVIINYFQTWTTAQIHVDAGDKVRACLTK</sequence>
<keyword evidence="2" id="KW-1185">Reference proteome</keyword>
<dbReference type="EMBL" id="JBBNAF010000005">
    <property type="protein sequence ID" value="KAK9142270.1"/>
    <property type="molecule type" value="Genomic_DNA"/>
</dbReference>
<gene>
    <name evidence="1" type="ORF">Syun_011670</name>
</gene>
<accession>A0AAP0PIB7</accession>